<reference evidence="2" key="1">
    <citation type="journal article" date="2011" name="Proc. Natl. Acad. Sci. U.S.A.">
        <title>Genomic insights into the physiology and ecology of the marine filamentous cyanobacterium Lyngbya majuscula.</title>
        <authorList>
            <person name="Jones A.C."/>
            <person name="Monroe E.A."/>
            <person name="Podell S."/>
            <person name="Hess W.R."/>
            <person name="Klages S."/>
            <person name="Esquenazi E."/>
            <person name="Niessen S."/>
            <person name="Hoover H."/>
            <person name="Rothmann M."/>
            <person name="Lasken R.S."/>
            <person name="Yates J.R.III."/>
            <person name="Reinhardt R."/>
            <person name="Kube M."/>
            <person name="Burkart M.D."/>
            <person name="Allen E.E."/>
            <person name="Dorrestein P.C."/>
            <person name="Gerwick W.H."/>
            <person name="Gerwick L."/>
        </authorList>
    </citation>
    <scope>NUCLEOTIDE SEQUENCE [LARGE SCALE GENOMIC DNA]</scope>
    <source>
        <strain evidence="2">3L</strain>
    </source>
</reference>
<dbReference type="Proteomes" id="UP000003959">
    <property type="component" value="Unassembled WGS sequence"/>
</dbReference>
<proteinExistence type="predicted"/>
<evidence type="ECO:0000313" key="1">
    <source>
        <dbReference type="EMBL" id="EGJ30717.1"/>
    </source>
</evidence>
<name>F4XXN9_9CYAN</name>
<keyword evidence="2" id="KW-1185">Reference proteome</keyword>
<dbReference type="HOGENOM" id="CLU_3254203_0_0_3"/>
<accession>F4XXN9</accession>
<organism evidence="1 2">
    <name type="scientific">Moorena producens 3L</name>
    <dbReference type="NCBI Taxonomy" id="489825"/>
    <lineage>
        <taxon>Bacteria</taxon>
        <taxon>Bacillati</taxon>
        <taxon>Cyanobacteriota</taxon>
        <taxon>Cyanophyceae</taxon>
        <taxon>Coleofasciculales</taxon>
        <taxon>Coleofasciculaceae</taxon>
        <taxon>Moorena</taxon>
    </lineage>
</organism>
<dbReference type="AlphaFoldDB" id="F4XXN9"/>
<gene>
    <name evidence="1" type="ORF">LYNGBM3L_47390</name>
</gene>
<evidence type="ECO:0000313" key="2">
    <source>
        <dbReference type="Proteomes" id="UP000003959"/>
    </source>
</evidence>
<protein>
    <submittedName>
        <fullName evidence="1">Uncharacterized protein</fullName>
    </submittedName>
</protein>
<sequence length="42" mass="4607">MLDAVSNLSQLVGGWQPPTNTNVQDANSNQPDFIRLLRLVAI</sequence>
<dbReference type="EMBL" id="GL890948">
    <property type="protein sequence ID" value="EGJ30717.1"/>
    <property type="molecule type" value="Genomic_DNA"/>
</dbReference>